<proteinExistence type="predicted"/>
<accession>A0AAN1JNN1</accession>
<evidence type="ECO:0000313" key="3">
    <source>
        <dbReference type="Proteomes" id="UP000236649"/>
    </source>
</evidence>
<dbReference type="AlphaFoldDB" id="A0AAN1JNN1"/>
<evidence type="ECO:0000313" key="2">
    <source>
        <dbReference type="EMBL" id="AUT76607.1"/>
    </source>
</evidence>
<gene>
    <name evidence="2" type="ORF">C2L64_51705</name>
</gene>
<protein>
    <submittedName>
        <fullName evidence="2">Uncharacterized protein</fullName>
    </submittedName>
</protein>
<evidence type="ECO:0000256" key="1">
    <source>
        <dbReference type="SAM" id="MobiDB-lite"/>
    </source>
</evidence>
<dbReference type="EMBL" id="CP026109">
    <property type="protein sequence ID" value="AUT76607.1"/>
    <property type="molecule type" value="Genomic_DNA"/>
</dbReference>
<dbReference type="KEGG" id="phs:C2L64_51705"/>
<reference evidence="2 3" key="1">
    <citation type="submission" date="2018-01" db="EMBL/GenBank/DDBJ databases">
        <title>Species boundaries and ecological features among Paraburkholderia terrae DSMZ17804T, P. hospita DSMZ17164T and P. caribensis DSMZ13236T.</title>
        <authorList>
            <person name="Pratama A.A."/>
        </authorList>
    </citation>
    <scope>NUCLEOTIDE SEQUENCE [LARGE SCALE GENOMIC DNA]</scope>
    <source>
        <strain evidence="2 3">DSM 17164</strain>
    </source>
</reference>
<name>A0AAN1JNN1_9BURK</name>
<dbReference type="Proteomes" id="UP000236649">
    <property type="component" value="Chromosome 5"/>
</dbReference>
<sequence length="104" mass="11614">MSKRIGYRSEFPMRAMLAPRVSPSRRAAPVRDNLGHASSTTRSLYLYSEDDERHSETVKRHRMSWADIRSGTDGRKPNPGDSTTDPSWMAAIAQCLVHSGTVVP</sequence>
<feature type="region of interest" description="Disordered" evidence="1">
    <location>
        <begin position="21"/>
        <end position="87"/>
    </location>
</feature>
<organism evidence="2 3">
    <name type="scientific">Paraburkholderia hospita</name>
    <dbReference type="NCBI Taxonomy" id="169430"/>
    <lineage>
        <taxon>Bacteria</taxon>
        <taxon>Pseudomonadati</taxon>
        <taxon>Pseudomonadota</taxon>
        <taxon>Betaproteobacteria</taxon>
        <taxon>Burkholderiales</taxon>
        <taxon>Burkholderiaceae</taxon>
        <taxon>Paraburkholderia</taxon>
    </lineage>
</organism>